<dbReference type="GO" id="GO:0003844">
    <property type="term" value="F:1,4-alpha-glucan branching enzyme activity"/>
    <property type="evidence" value="ECO:0007669"/>
    <property type="project" value="TreeGrafter"/>
</dbReference>
<gene>
    <name evidence="2" type="ORF">LEA_08968</name>
</gene>
<dbReference type="EMBL" id="AJWY01005996">
    <property type="protein sequence ID" value="EKC68097.1"/>
    <property type="molecule type" value="Genomic_DNA"/>
</dbReference>
<comment type="caution">
    <text evidence="2">The sequence shown here is derived from an EMBL/GenBank/DDBJ whole genome shotgun (WGS) entry which is preliminary data.</text>
</comment>
<evidence type="ECO:0000313" key="2">
    <source>
        <dbReference type="EMBL" id="EKC68097.1"/>
    </source>
</evidence>
<feature type="non-terminal residue" evidence="2">
    <location>
        <position position="237"/>
    </location>
</feature>
<dbReference type="Pfam" id="PF02806">
    <property type="entry name" value="Alpha-amylase_C"/>
    <property type="match status" value="1"/>
</dbReference>
<dbReference type="Gene3D" id="3.20.20.80">
    <property type="entry name" value="Glycosidases"/>
    <property type="match status" value="1"/>
</dbReference>
<dbReference type="InterPro" id="IPR013780">
    <property type="entry name" value="Glyco_hydro_b"/>
</dbReference>
<sequence>PGIAVPTADGGVGFDYRLGMAIPDFWIRQLKEVPDEKWDIHAIWHVLTDRLPGIKTVAYAESHDQALVGDQTLAFRLMGKEMYEHMDRASQSPVIDRGMALHKMIRLVTISAGGDAYLNFMGNEFGHPEWIDFPREGNGWSYAYARRQWSLADNGLLRYAQLGEFDRAMIALVKKYGILRDGYPYNLQMDTQNQTMAFSHGDLLFVFNWHPSASIPNYEVRVRFRAVTARSSRPTSA</sequence>
<dbReference type="SUPFAM" id="SSF51445">
    <property type="entry name" value="(Trans)glycosidases"/>
    <property type="match status" value="1"/>
</dbReference>
<dbReference type="PANTHER" id="PTHR43651">
    <property type="entry name" value="1,4-ALPHA-GLUCAN-BRANCHING ENZYME"/>
    <property type="match status" value="1"/>
</dbReference>
<proteinExistence type="predicted"/>
<organism evidence="2">
    <name type="scientific">human gut metagenome</name>
    <dbReference type="NCBI Taxonomy" id="408170"/>
    <lineage>
        <taxon>unclassified sequences</taxon>
        <taxon>metagenomes</taxon>
        <taxon>organismal metagenomes</taxon>
    </lineage>
</organism>
<feature type="domain" description="Alpha-amylase/branching enzyme C-terminal all beta" evidence="1">
    <location>
        <begin position="189"/>
        <end position="223"/>
    </location>
</feature>
<dbReference type="InterPro" id="IPR006048">
    <property type="entry name" value="A-amylase/branching_C"/>
</dbReference>
<dbReference type="GO" id="GO:0043169">
    <property type="term" value="F:cation binding"/>
    <property type="evidence" value="ECO:0007669"/>
    <property type="project" value="InterPro"/>
</dbReference>
<accession>K1T528</accession>
<dbReference type="PANTHER" id="PTHR43651:SF3">
    <property type="entry name" value="1,4-ALPHA-GLUCAN-BRANCHING ENZYME"/>
    <property type="match status" value="1"/>
</dbReference>
<dbReference type="GO" id="GO:0005975">
    <property type="term" value="P:carbohydrate metabolic process"/>
    <property type="evidence" value="ECO:0007669"/>
    <property type="project" value="InterPro"/>
</dbReference>
<dbReference type="AlphaFoldDB" id="K1T528"/>
<protein>
    <submittedName>
        <fullName evidence="2">1,4-alpha-glucan branching enzyme</fullName>
    </submittedName>
</protein>
<reference evidence="2" key="1">
    <citation type="journal article" date="2013" name="Environ. Microbiol.">
        <title>Microbiota from the distal guts of lean and obese adolescents exhibit partial functional redundancy besides clear differences in community structure.</title>
        <authorList>
            <person name="Ferrer M."/>
            <person name="Ruiz A."/>
            <person name="Lanza F."/>
            <person name="Haange S.B."/>
            <person name="Oberbach A."/>
            <person name="Till H."/>
            <person name="Bargiela R."/>
            <person name="Campoy C."/>
            <person name="Segura M.T."/>
            <person name="Richter M."/>
            <person name="von Bergen M."/>
            <person name="Seifert J."/>
            <person name="Suarez A."/>
        </authorList>
    </citation>
    <scope>NUCLEOTIDE SEQUENCE</scope>
</reference>
<dbReference type="Gene3D" id="2.60.40.1180">
    <property type="entry name" value="Golgi alpha-mannosidase II"/>
    <property type="match status" value="1"/>
</dbReference>
<dbReference type="InterPro" id="IPR017853">
    <property type="entry name" value="GH"/>
</dbReference>
<name>K1T528_9ZZZZ</name>
<feature type="non-terminal residue" evidence="2">
    <location>
        <position position="1"/>
    </location>
</feature>
<dbReference type="GO" id="GO:0005737">
    <property type="term" value="C:cytoplasm"/>
    <property type="evidence" value="ECO:0007669"/>
    <property type="project" value="TreeGrafter"/>
</dbReference>
<evidence type="ECO:0000259" key="1">
    <source>
        <dbReference type="Pfam" id="PF02806"/>
    </source>
</evidence>